<dbReference type="EMBL" id="JANPWB010000007">
    <property type="protein sequence ID" value="KAJ1168946.1"/>
    <property type="molecule type" value="Genomic_DNA"/>
</dbReference>
<evidence type="ECO:0000313" key="1">
    <source>
        <dbReference type="EMBL" id="KAJ1168946.1"/>
    </source>
</evidence>
<reference evidence="1" key="1">
    <citation type="journal article" date="2022" name="bioRxiv">
        <title>Sequencing and chromosome-scale assembly of the giantPleurodeles waltlgenome.</title>
        <authorList>
            <person name="Brown T."/>
            <person name="Elewa A."/>
            <person name="Iarovenko S."/>
            <person name="Subramanian E."/>
            <person name="Araus A.J."/>
            <person name="Petzold A."/>
            <person name="Susuki M."/>
            <person name="Suzuki K.-i.T."/>
            <person name="Hayashi T."/>
            <person name="Toyoda A."/>
            <person name="Oliveira C."/>
            <person name="Osipova E."/>
            <person name="Leigh N.D."/>
            <person name="Simon A."/>
            <person name="Yun M.H."/>
        </authorList>
    </citation>
    <scope>NUCLEOTIDE SEQUENCE</scope>
    <source>
        <strain evidence="1">20211129_DDA</strain>
        <tissue evidence="1">Liver</tissue>
    </source>
</reference>
<comment type="caution">
    <text evidence="1">The sequence shown here is derived from an EMBL/GenBank/DDBJ whole genome shotgun (WGS) entry which is preliminary data.</text>
</comment>
<dbReference type="AlphaFoldDB" id="A0AAV7SXW8"/>
<name>A0AAV7SXW8_PLEWA</name>
<sequence>MLRLCCLLITCGREQRATAGLGEEPCARLPGEGLPGIPRTLRTVLPETRCTPGRAMYQLRQLQAWACHIPAETPCQAWTSHVPPETRCRPGSIIYHLRQLQAWACHVPAETRCQAWERHVPPETAAGLGVPCTS</sequence>
<gene>
    <name evidence="1" type="ORF">NDU88_000858</name>
</gene>
<proteinExistence type="predicted"/>
<protein>
    <submittedName>
        <fullName evidence="1">Uncharacterized protein</fullName>
    </submittedName>
</protein>
<dbReference type="Proteomes" id="UP001066276">
    <property type="component" value="Chromosome 4_1"/>
</dbReference>
<keyword evidence="2" id="KW-1185">Reference proteome</keyword>
<organism evidence="1 2">
    <name type="scientific">Pleurodeles waltl</name>
    <name type="common">Iberian ribbed newt</name>
    <dbReference type="NCBI Taxonomy" id="8319"/>
    <lineage>
        <taxon>Eukaryota</taxon>
        <taxon>Metazoa</taxon>
        <taxon>Chordata</taxon>
        <taxon>Craniata</taxon>
        <taxon>Vertebrata</taxon>
        <taxon>Euteleostomi</taxon>
        <taxon>Amphibia</taxon>
        <taxon>Batrachia</taxon>
        <taxon>Caudata</taxon>
        <taxon>Salamandroidea</taxon>
        <taxon>Salamandridae</taxon>
        <taxon>Pleurodelinae</taxon>
        <taxon>Pleurodeles</taxon>
    </lineage>
</organism>
<accession>A0AAV7SXW8</accession>
<evidence type="ECO:0000313" key="2">
    <source>
        <dbReference type="Proteomes" id="UP001066276"/>
    </source>
</evidence>